<dbReference type="FunFam" id="3.40.50.2000:FF:000021">
    <property type="entry name" value="UDP-glucuronosyltransferase"/>
    <property type="match status" value="1"/>
</dbReference>
<dbReference type="InParanoid" id="A0A1Y1KGG4"/>
<dbReference type="GO" id="GO:0016020">
    <property type="term" value="C:membrane"/>
    <property type="evidence" value="ECO:0007669"/>
    <property type="project" value="UniProtKB-SubCell"/>
</dbReference>
<sequence>MMVLTQEVIRQLLAQTFILLVIPNLAFGSRILAYVVTPSYSHQVVFRPLWRELSLRGHNVTLLTTHPMNDPALTNLTEIDLSSSYEVMSRGLSKVLTSEVNPFTSMRIYIDTFNDVMDHQMRHPFVQDLLNNPSMEFDVFLLESMMAPAVAFAKRFECPLVGFTSLPAIETLNNYMGVPTHPVLYPDVLLPFDKAETLPERVISLVYQLFMQLVTDFYVHPIQNVAIERYFGKGYGTVHEHVANTSLMIVNTNSVLGRSRPMVPTVVQVGGINRAPPKPLAELLKTILDTSTDGFIYFSLGSNVKSKDLPPQTREVLLEAFAELPYRILWKFELDDLPKKPENVIISRWFPQTDVLKHPNIKLFITQGGLQSMEEAIFEGVPMVGMPVFADQPGNVQKMVRKGFGLYVNIWGLEKGALKQAVVEVIENPTYRSKVREASRLALDQPIGALELAVWWVEYVIRHKGATHFQSPLRHISWCQYLLLDVIAVLLLVIVLFLTVTYISIRIITKYIRKVLFQPKFKSE</sequence>
<reference evidence="7" key="3">
    <citation type="submission" date="2019-08" db="EMBL/GenBank/DDBJ databases">
        <authorList>
            <consortium name="Photinus pyralis genome working group"/>
            <person name="Fallon T.R."/>
            <person name="Sander Lower S.E."/>
            <person name="Weng J.-K."/>
        </authorList>
    </citation>
    <scope>NUCLEOTIDE SEQUENCE</scope>
    <source>
        <strain evidence="7">1611_PpyrPB1</strain>
        <tissue evidence="7">Whole body</tissue>
    </source>
</reference>
<keyword evidence="2 4" id="KW-0328">Glycosyltransferase</keyword>
<dbReference type="InterPro" id="IPR002213">
    <property type="entry name" value="UDP_glucos_trans"/>
</dbReference>
<comment type="similarity">
    <text evidence="1 4">Belongs to the UDP-glycosyltransferase family.</text>
</comment>
<accession>A0A1Y1KGG4</accession>
<keyword evidence="5" id="KW-0812">Transmembrane</keyword>
<dbReference type="PANTHER" id="PTHR48043:SF159">
    <property type="entry name" value="EG:EG0003.4 PROTEIN-RELATED"/>
    <property type="match status" value="1"/>
</dbReference>
<dbReference type="InterPro" id="IPR050271">
    <property type="entry name" value="UDP-glycosyltransferase"/>
</dbReference>
<protein>
    <recommendedName>
        <fullName evidence="5">UDP-glucuronosyltransferase</fullName>
        <ecNumber evidence="5">2.4.1.17</ecNumber>
    </recommendedName>
</protein>
<dbReference type="EC" id="2.4.1.17" evidence="5"/>
<evidence type="ECO:0000313" key="6">
    <source>
        <dbReference type="EMBL" id="JAV59260.1"/>
    </source>
</evidence>
<reference evidence="6" key="1">
    <citation type="journal article" date="2016" name="Sci. Rep.">
        <title>Molecular characterization of firefly nuptial gifts: a multi-omics approach sheds light on postcopulatory sexual selection.</title>
        <authorList>
            <person name="Al-Wathiqui N."/>
            <person name="Fallon T.R."/>
            <person name="South A."/>
            <person name="Weng J.K."/>
            <person name="Lewis S.M."/>
        </authorList>
    </citation>
    <scope>NUCLEOTIDE SEQUENCE</scope>
</reference>
<dbReference type="Gene3D" id="3.40.50.2000">
    <property type="entry name" value="Glycogen Phosphorylase B"/>
    <property type="match status" value="2"/>
</dbReference>
<evidence type="ECO:0000256" key="4">
    <source>
        <dbReference type="RuleBase" id="RU003718"/>
    </source>
</evidence>
<keyword evidence="8" id="KW-1185">Reference proteome</keyword>
<keyword evidence="5" id="KW-1133">Transmembrane helix</keyword>
<dbReference type="GO" id="GO:0015020">
    <property type="term" value="F:glucuronosyltransferase activity"/>
    <property type="evidence" value="ECO:0007669"/>
    <property type="project" value="UniProtKB-EC"/>
</dbReference>
<keyword evidence="5" id="KW-0472">Membrane</keyword>
<dbReference type="EMBL" id="VVIM01000010">
    <property type="protein sequence ID" value="KAB0792726.1"/>
    <property type="molecule type" value="Genomic_DNA"/>
</dbReference>
<gene>
    <name evidence="7" type="ORF">PPYR_14685</name>
</gene>
<dbReference type="PROSITE" id="PS00375">
    <property type="entry name" value="UDPGT"/>
    <property type="match status" value="1"/>
</dbReference>
<evidence type="ECO:0000313" key="7">
    <source>
        <dbReference type="EMBL" id="KAB0792726.1"/>
    </source>
</evidence>
<dbReference type="CDD" id="cd03784">
    <property type="entry name" value="GT1_Gtf-like"/>
    <property type="match status" value="1"/>
</dbReference>
<keyword evidence="3 4" id="KW-0808">Transferase</keyword>
<comment type="catalytic activity">
    <reaction evidence="5">
        <text>glucuronate acceptor + UDP-alpha-D-glucuronate = acceptor beta-D-glucuronoside + UDP + H(+)</text>
        <dbReference type="Rhea" id="RHEA:21032"/>
        <dbReference type="ChEBI" id="CHEBI:15378"/>
        <dbReference type="ChEBI" id="CHEBI:58052"/>
        <dbReference type="ChEBI" id="CHEBI:58223"/>
        <dbReference type="ChEBI" id="CHEBI:132367"/>
        <dbReference type="ChEBI" id="CHEBI:132368"/>
        <dbReference type="EC" id="2.4.1.17"/>
    </reaction>
</comment>
<evidence type="ECO:0000256" key="1">
    <source>
        <dbReference type="ARBA" id="ARBA00009995"/>
    </source>
</evidence>
<feature type="transmembrane region" description="Helical" evidence="5">
    <location>
        <begin position="481"/>
        <end position="505"/>
    </location>
</feature>
<dbReference type="PANTHER" id="PTHR48043">
    <property type="entry name" value="EG:EG0003.4 PROTEIN-RELATED"/>
    <property type="match status" value="1"/>
</dbReference>
<organism evidence="6">
    <name type="scientific">Photinus pyralis</name>
    <name type="common">Common eastern firefly</name>
    <name type="synonym">Lampyris pyralis</name>
    <dbReference type="NCBI Taxonomy" id="7054"/>
    <lineage>
        <taxon>Eukaryota</taxon>
        <taxon>Metazoa</taxon>
        <taxon>Ecdysozoa</taxon>
        <taxon>Arthropoda</taxon>
        <taxon>Hexapoda</taxon>
        <taxon>Insecta</taxon>
        <taxon>Pterygota</taxon>
        <taxon>Neoptera</taxon>
        <taxon>Endopterygota</taxon>
        <taxon>Coleoptera</taxon>
        <taxon>Polyphaga</taxon>
        <taxon>Elateriformia</taxon>
        <taxon>Elateroidea</taxon>
        <taxon>Lampyridae</taxon>
        <taxon>Lampyrinae</taxon>
        <taxon>Photinus</taxon>
    </lineage>
</organism>
<evidence type="ECO:0000256" key="2">
    <source>
        <dbReference type="ARBA" id="ARBA00022676"/>
    </source>
</evidence>
<evidence type="ECO:0000313" key="8">
    <source>
        <dbReference type="Proteomes" id="UP000327044"/>
    </source>
</evidence>
<name>A0A1Y1KGG4_PHOPY</name>
<dbReference type="SUPFAM" id="SSF53756">
    <property type="entry name" value="UDP-Glycosyltransferase/glycogen phosphorylase"/>
    <property type="match status" value="1"/>
</dbReference>
<dbReference type="InterPro" id="IPR035595">
    <property type="entry name" value="UDP_glycos_trans_CS"/>
</dbReference>
<dbReference type="Pfam" id="PF00201">
    <property type="entry name" value="UDPGT"/>
    <property type="match status" value="1"/>
</dbReference>
<evidence type="ECO:0000256" key="3">
    <source>
        <dbReference type="ARBA" id="ARBA00022679"/>
    </source>
</evidence>
<dbReference type="Proteomes" id="UP000327044">
    <property type="component" value="Unassembled WGS sequence"/>
</dbReference>
<reference evidence="7 8" key="2">
    <citation type="journal article" date="2018" name="Elife">
        <title>Firefly genomes illuminate parallel origins of bioluminescence in beetles.</title>
        <authorList>
            <person name="Fallon T.R."/>
            <person name="Lower S.E."/>
            <person name="Chang C.H."/>
            <person name="Bessho-Uehara M."/>
            <person name="Martin G.J."/>
            <person name="Bewick A.J."/>
            <person name="Behringer M."/>
            <person name="Debat H.J."/>
            <person name="Wong I."/>
            <person name="Day J.C."/>
            <person name="Suvorov A."/>
            <person name="Silva C.J."/>
            <person name="Stanger-Hall K.F."/>
            <person name="Hall D.W."/>
            <person name="Schmitz R.J."/>
            <person name="Nelson D.R."/>
            <person name="Lewis S.M."/>
            <person name="Shigenobu S."/>
            <person name="Bybee S.M."/>
            <person name="Larracuente A.M."/>
            <person name="Oba Y."/>
            <person name="Weng J.K."/>
        </authorList>
    </citation>
    <scope>NUCLEOTIDE SEQUENCE [LARGE SCALE GENOMIC DNA]</scope>
    <source>
        <strain evidence="7">1611_PpyrPB1</strain>
        <tissue evidence="7">Whole body</tissue>
    </source>
</reference>
<dbReference type="AlphaFoldDB" id="A0A1Y1KGG4"/>
<evidence type="ECO:0000256" key="5">
    <source>
        <dbReference type="RuleBase" id="RU362059"/>
    </source>
</evidence>
<comment type="subcellular location">
    <subcellularLocation>
        <location evidence="5">Membrane</location>
        <topology evidence="5">Single-pass membrane protein</topology>
    </subcellularLocation>
</comment>
<proteinExistence type="inferred from homology"/>
<dbReference type="EMBL" id="GEZM01086530">
    <property type="protein sequence ID" value="JAV59260.1"/>
    <property type="molecule type" value="Transcribed_RNA"/>
</dbReference>